<accession>A0ABQ4EFW2</accession>
<name>A0ABQ4EFW2_9ACTN</name>
<feature type="chain" id="PRO_5046536973" evidence="1">
    <location>
        <begin position="24"/>
        <end position="290"/>
    </location>
</feature>
<gene>
    <name evidence="2" type="ORF">Pma05_01840</name>
</gene>
<dbReference type="Proteomes" id="UP000621500">
    <property type="component" value="Unassembled WGS sequence"/>
</dbReference>
<feature type="signal peptide" evidence="1">
    <location>
        <begin position="1"/>
        <end position="23"/>
    </location>
</feature>
<keyword evidence="3" id="KW-1185">Reference proteome</keyword>
<reference evidence="2 3" key="1">
    <citation type="submission" date="2021-01" db="EMBL/GenBank/DDBJ databases">
        <title>Whole genome shotgun sequence of Plantactinospora mayteni NBRC 109088.</title>
        <authorList>
            <person name="Komaki H."/>
            <person name="Tamura T."/>
        </authorList>
    </citation>
    <scope>NUCLEOTIDE SEQUENCE [LARGE SCALE GENOMIC DNA]</scope>
    <source>
        <strain evidence="2 3">NBRC 109088</strain>
    </source>
</reference>
<comment type="caution">
    <text evidence="2">The sequence shown here is derived from an EMBL/GenBank/DDBJ whole genome shotgun (WGS) entry which is preliminary data.</text>
</comment>
<proteinExistence type="predicted"/>
<protein>
    <submittedName>
        <fullName evidence="2">Uncharacterized protein</fullName>
    </submittedName>
</protein>
<evidence type="ECO:0000256" key="1">
    <source>
        <dbReference type="SAM" id="SignalP"/>
    </source>
</evidence>
<dbReference type="RefSeq" id="WP_203855295.1">
    <property type="nucleotide sequence ID" value="NZ_BAAAZQ010000003.1"/>
</dbReference>
<organism evidence="2 3">
    <name type="scientific">Plantactinospora mayteni</name>
    <dbReference type="NCBI Taxonomy" id="566021"/>
    <lineage>
        <taxon>Bacteria</taxon>
        <taxon>Bacillati</taxon>
        <taxon>Actinomycetota</taxon>
        <taxon>Actinomycetes</taxon>
        <taxon>Micromonosporales</taxon>
        <taxon>Micromonosporaceae</taxon>
        <taxon>Plantactinospora</taxon>
    </lineage>
</organism>
<keyword evidence="1" id="KW-0732">Signal</keyword>
<dbReference type="SUPFAM" id="SSF51445">
    <property type="entry name" value="(Trans)glycosidases"/>
    <property type="match status" value="1"/>
</dbReference>
<dbReference type="InterPro" id="IPR017853">
    <property type="entry name" value="GH"/>
</dbReference>
<dbReference type="EMBL" id="BONX01000002">
    <property type="protein sequence ID" value="GIG93611.1"/>
    <property type="molecule type" value="Genomic_DNA"/>
</dbReference>
<evidence type="ECO:0000313" key="2">
    <source>
        <dbReference type="EMBL" id="GIG93611.1"/>
    </source>
</evidence>
<evidence type="ECO:0000313" key="3">
    <source>
        <dbReference type="Proteomes" id="UP000621500"/>
    </source>
</evidence>
<sequence length="290" mass="30632">MRGRKALLAVLVVTAMSAGPAPAAVATPAVAVEAAPLATTSLHYANNIGYSAAPRDVGFNLWDLGPWPGDVNALPAGHQALLWVGGDNSQCGSEYTDAQFNALVDSLAGNPKVFGWYLWDEPDFVACPTLLALISKRANYIRTRTGGVQKSFVASGGGDGEAAPAALAPARSGVDLIGLDPYPCRIGETCEYGLINQAVQQTLANGIPLAAIVPTYQAFGQTCSSIPTGNRKWRLPTATEMDQIFARWDSLVPSPVFDVAYSWGVQPEWSCPALSGSTTLRSRFAQRFAS</sequence>